<evidence type="ECO:0000259" key="1">
    <source>
        <dbReference type="Pfam" id="PF14213"/>
    </source>
</evidence>
<evidence type="ECO:0000313" key="2">
    <source>
        <dbReference type="EMBL" id="MCY6957505.1"/>
    </source>
</evidence>
<protein>
    <submittedName>
        <fullName evidence="2">DUF4325 domain-containing protein</fullName>
    </submittedName>
</protein>
<proteinExistence type="predicted"/>
<organism evidence="2 3">
    <name type="scientific">Clostridium brassicae</name>
    <dbReference type="NCBI Taxonomy" id="2999072"/>
    <lineage>
        <taxon>Bacteria</taxon>
        <taxon>Bacillati</taxon>
        <taxon>Bacillota</taxon>
        <taxon>Clostridia</taxon>
        <taxon>Eubacteriales</taxon>
        <taxon>Clostridiaceae</taxon>
        <taxon>Clostridium</taxon>
    </lineage>
</organism>
<dbReference type="RefSeq" id="WP_268059884.1">
    <property type="nucleotide sequence ID" value="NZ_JAPQFJ010000002.1"/>
</dbReference>
<reference evidence="2" key="1">
    <citation type="submission" date="2022-12" db="EMBL/GenBank/DDBJ databases">
        <title>Clostridium sp. nov., isolated from industrial wastewater.</title>
        <authorList>
            <person name="Jiayan W."/>
        </authorList>
    </citation>
    <scope>NUCLEOTIDE SEQUENCE</scope>
    <source>
        <strain evidence="2">ZC22-4</strain>
    </source>
</reference>
<gene>
    <name evidence="2" type="ORF">OW729_02665</name>
</gene>
<name>A0ABT4D5E1_9CLOT</name>
<dbReference type="Pfam" id="PF14213">
    <property type="entry name" value="DUF4325"/>
    <property type="match status" value="1"/>
</dbReference>
<comment type="caution">
    <text evidence="2">The sequence shown here is derived from an EMBL/GenBank/DDBJ whole genome shotgun (WGS) entry which is preliminary data.</text>
</comment>
<sequence>MKEIVVKEVLGVNPSIEDAIILKEMINDSLDESITLDFSELQSLPCAFFANLLTDIMYKRGREKVISNLKVKNLTNKRDFDRILLGTSYC</sequence>
<evidence type="ECO:0000313" key="3">
    <source>
        <dbReference type="Proteomes" id="UP001144612"/>
    </source>
</evidence>
<dbReference type="InterPro" id="IPR025474">
    <property type="entry name" value="DUF4325"/>
</dbReference>
<keyword evidence="3" id="KW-1185">Reference proteome</keyword>
<dbReference type="Proteomes" id="UP001144612">
    <property type="component" value="Unassembled WGS sequence"/>
</dbReference>
<feature type="domain" description="DUF4325" evidence="1">
    <location>
        <begin position="19"/>
        <end position="76"/>
    </location>
</feature>
<dbReference type="EMBL" id="JAPQFJ010000002">
    <property type="protein sequence ID" value="MCY6957505.1"/>
    <property type="molecule type" value="Genomic_DNA"/>
</dbReference>
<accession>A0ABT4D5E1</accession>